<evidence type="ECO:0000256" key="1">
    <source>
        <dbReference type="ARBA" id="ARBA00001933"/>
    </source>
</evidence>
<protein>
    <submittedName>
        <fullName evidence="7">Threonine dehydratase</fullName>
    </submittedName>
</protein>
<evidence type="ECO:0000256" key="3">
    <source>
        <dbReference type="ARBA" id="ARBA00022898"/>
    </source>
</evidence>
<dbReference type="InterPro" id="IPR036052">
    <property type="entry name" value="TrpB-like_PALP_sf"/>
</dbReference>
<dbReference type="GO" id="GO:0004794">
    <property type="term" value="F:threonine deaminase activity"/>
    <property type="evidence" value="ECO:0007669"/>
    <property type="project" value="InterPro"/>
</dbReference>
<dbReference type="InterPro" id="IPR045865">
    <property type="entry name" value="ACT-like_dom_sf"/>
</dbReference>
<feature type="domain" description="ACT" evidence="6">
    <location>
        <begin position="334"/>
        <end position="415"/>
    </location>
</feature>
<comment type="similarity">
    <text evidence="2">Belongs to the serine/threonine dehydratase family.</text>
</comment>
<keyword evidence="3" id="KW-0663">Pyridoxal phosphate</keyword>
<evidence type="ECO:0000313" key="7">
    <source>
        <dbReference type="EMBL" id="SHG96832.1"/>
    </source>
</evidence>
<evidence type="ECO:0000256" key="2">
    <source>
        <dbReference type="ARBA" id="ARBA00010869"/>
    </source>
</evidence>
<dbReference type="InterPro" id="IPR050147">
    <property type="entry name" value="Ser/Thr_Dehydratase"/>
</dbReference>
<dbReference type="InterPro" id="IPR044561">
    <property type="entry name" value="ACT_ThrD-II-like"/>
</dbReference>
<dbReference type="InterPro" id="IPR001926">
    <property type="entry name" value="TrpB-like_PALP"/>
</dbReference>
<dbReference type="SUPFAM" id="SSF53686">
    <property type="entry name" value="Tryptophan synthase beta subunit-like PLP-dependent enzymes"/>
    <property type="match status" value="1"/>
</dbReference>
<evidence type="ECO:0000256" key="5">
    <source>
        <dbReference type="ARBA" id="ARBA00049406"/>
    </source>
</evidence>
<proteinExistence type="inferred from homology"/>
<dbReference type="PANTHER" id="PTHR48078">
    <property type="entry name" value="THREONINE DEHYDRATASE, MITOCHONDRIAL-RELATED"/>
    <property type="match status" value="1"/>
</dbReference>
<dbReference type="Pfam" id="PF01842">
    <property type="entry name" value="ACT"/>
    <property type="match status" value="1"/>
</dbReference>
<accession>A0A1M5P4Z8</accession>
<dbReference type="NCBIfam" id="NF005600">
    <property type="entry name" value="PRK07334.1"/>
    <property type="match status" value="1"/>
</dbReference>
<dbReference type="InterPro" id="IPR002912">
    <property type="entry name" value="ACT_dom"/>
</dbReference>
<dbReference type="FunFam" id="3.40.50.1100:FF:000005">
    <property type="entry name" value="Threonine dehydratase catabolic"/>
    <property type="match status" value="1"/>
</dbReference>
<dbReference type="Gene3D" id="3.30.70.260">
    <property type="match status" value="1"/>
</dbReference>
<dbReference type="SUPFAM" id="SSF55021">
    <property type="entry name" value="ACT-like"/>
    <property type="match status" value="1"/>
</dbReference>
<dbReference type="GO" id="GO:0006565">
    <property type="term" value="P:L-serine catabolic process"/>
    <property type="evidence" value="ECO:0007669"/>
    <property type="project" value="TreeGrafter"/>
</dbReference>
<dbReference type="CDD" id="cd04886">
    <property type="entry name" value="ACT_ThrD-II-like"/>
    <property type="match status" value="1"/>
</dbReference>
<dbReference type="Gene3D" id="3.40.50.1100">
    <property type="match status" value="2"/>
</dbReference>
<dbReference type="AlphaFoldDB" id="A0A1M5P4Z8"/>
<dbReference type="CDD" id="cd01562">
    <property type="entry name" value="Thr-dehyd"/>
    <property type="match status" value="1"/>
</dbReference>
<evidence type="ECO:0000313" key="8">
    <source>
        <dbReference type="Proteomes" id="UP000199758"/>
    </source>
</evidence>
<dbReference type="GO" id="GO:0003941">
    <property type="term" value="F:L-serine ammonia-lyase activity"/>
    <property type="evidence" value="ECO:0007669"/>
    <property type="project" value="UniProtKB-EC"/>
</dbReference>
<evidence type="ECO:0000259" key="6">
    <source>
        <dbReference type="PROSITE" id="PS51671"/>
    </source>
</evidence>
<comment type="cofactor">
    <cofactor evidence="1">
        <name>pyridoxal 5'-phosphate</name>
        <dbReference type="ChEBI" id="CHEBI:597326"/>
    </cofactor>
</comment>
<keyword evidence="8" id="KW-1185">Reference proteome</keyword>
<dbReference type="OrthoDB" id="9811476at2"/>
<dbReference type="RefSeq" id="WP_072897109.1">
    <property type="nucleotide sequence ID" value="NZ_FQWZ01000004.1"/>
</dbReference>
<dbReference type="PANTHER" id="PTHR48078:SF6">
    <property type="entry name" value="L-THREONINE DEHYDRATASE CATABOLIC TDCB"/>
    <property type="match status" value="1"/>
</dbReference>
<dbReference type="Proteomes" id="UP000199758">
    <property type="component" value="Unassembled WGS sequence"/>
</dbReference>
<dbReference type="GO" id="GO:0009097">
    <property type="term" value="P:isoleucine biosynthetic process"/>
    <property type="evidence" value="ECO:0007669"/>
    <property type="project" value="TreeGrafter"/>
</dbReference>
<dbReference type="Pfam" id="PF00291">
    <property type="entry name" value="PALP"/>
    <property type="match status" value="1"/>
</dbReference>
<comment type="catalytic activity">
    <reaction evidence="5">
        <text>L-serine = pyruvate + NH4(+)</text>
        <dbReference type="Rhea" id="RHEA:19169"/>
        <dbReference type="ChEBI" id="CHEBI:15361"/>
        <dbReference type="ChEBI" id="CHEBI:28938"/>
        <dbReference type="ChEBI" id="CHEBI:33384"/>
        <dbReference type="EC" id="4.3.1.17"/>
    </reaction>
</comment>
<keyword evidence="4" id="KW-0456">Lyase</keyword>
<gene>
    <name evidence="7" type="ORF">SAMN04488068_2025</name>
</gene>
<sequence>MNAPVVESVQFGDILRAADTLAGQVINTPCRHSRVLSRITGAEVWLKFENFQFTASFKERGALNKLASLSEAERAAGVAAMSAGNHAQGVAYHATRLGIKSVIVMPVNTPFTKVKNTRELGGEVILHGENLAESQAFLEAELIGRRGMTLVHPYDDAKIIAGQGTVALEMLATVPELDTLVVPIGGGGLISGMAIAAHGIKPELRVVGVESAGYPSAYAALQGDPSLVKGGQTIAEGIAVRNIGQLTLAIIREQVADLMRVDEAPIERAVGLLATIEKVIAEGAGATGLAALLSDPARFAGRKVGLVICGGNIDSRLLASVLLRQLVHESRLVSLTIDIEDRPGFLARVAGRVGESGGNIVQVHHQRLHAGTHAKNASLELMIEAQDPVHVEQIIGDLQNAGFVVRRGVGGVEFD</sequence>
<dbReference type="STRING" id="490188.SAMN04488068_2025"/>
<dbReference type="PROSITE" id="PS51671">
    <property type="entry name" value="ACT"/>
    <property type="match status" value="1"/>
</dbReference>
<reference evidence="7 8" key="1">
    <citation type="submission" date="2016-11" db="EMBL/GenBank/DDBJ databases">
        <authorList>
            <person name="Jaros S."/>
            <person name="Januszkiewicz K."/>
            <person name="Wedrychowicz H."/>
        </authorList>
    </citation>
    <scope>NUCLEOTIDE SEQUENCE [LARGE SCALE GENOMIC DNA]</scope>
    <source>
        <strain evidence="7 8">CGMCC 1.7049</strain>
    </source>
</reference>
<organism evidence="7 8">
    <name type="scientific">Hydrocarboniphaga daqingensis</name>
    <dbReference type="NCBI Taxonomy" id="490188"/>
    <lineage>
        <taxon>Bacteria</taxon>
        <taxon>Pseudomonadati</taxon>
        <taxon>Pseudomonadota</taxon>
        <taxon>Gammaproteobacteria</taxon>
        <taxon>Nevskiales</taxon>
        <taxon>Nevskiaceae</taxon>
        <taxon>Hydrocarboniphaga</taxon>
    </lineage>
</organism>
<evidence type="ECO:0000256" key="4">
    <source>
        <dbReference type="ARBA" id="ARBA00023239"/>
    </source>
</evidence>
<dbReference type="GO" id="GO:0006567">
    <property type="term" value="P:L-threonine catabolic process"/>
    <property type="evidence" value="ECO:0007669"/>
    <property type="project" value="InterPro"/>
</dbReference>
<name>A0A1M5P4Z8_9GAMM</name>
<dbReference type="NCBIfam" id="TIGR01127">
    <property type="entry name" value="ilvA_1Cterm"/>
    <property type="match status" value="1"/>
</dbReference>
<dbReference type="InterPro" id="IPR005789">
    <property type="entry name" value="Thr_deHydtase_catblc"/>
</dbReference>
<dbReference type="EMBL" id="FQWZ01000004">
    <property type="protein sequence ID" value="SHG96832.1"/>
    <property type="molecule type" value="Genomic_DNA"/>
</dbReference>